<evidence type="ECO:0000259" key="2">
    <source>
        <dbReference type="Pfam" id="PF07171"/>
    </source>
</evidence>
<dbReference type="EMBL" id="CP053069">
    <property type="protein sequence ID" value="QJR10358.1"/>
    <property type="molecule type" value="Genomic_DNA"/>
</dbReference>
<comment type="cofactor">
    <cofactor evidence="1">
        <name>Zn(2+)</name>
        <dbReference type="ChEBI" id="CHEBI:29105"/>
    </cofactor>
    <text evidence="1">Binds 1 zinc ion per subunit.</text>
</comment>
<feature type="domain" description="Microcystin LR degradation protein MlrC C-terminal" evidence="2">
    <location>
        <begin position="307"/>
        <end position="479"/>
    </location>
</feature>
<keyword evidence="1" id="KW-0482">Metalloprotease</keyword>
<feature type="domain" description="Microcystin LR degradation protein MlrC N-terminal" evidence="3">
    <location>
        <begin position="2"/>
        <end position="293"/>
    </location>
</feature>
<evidence type="ECO:0000259" key="3">
    <source>
        <dbReference type="Pfam" id="PF07364"/>
    </source>
</evidence>
<dbReference type="InterPro" id="IPR015995">
    <property type="entry name" value="MlrC_N"/>
</dbReference>
<dbReference type="GO" id="GO:0046872">
    <property type="term" value="F:metal ion binding"/>
    <property type="evidence" value="ECO:0007669"/>
    <property type="project" value="UniProtKB-KW"/>
</dbReference>
<name>A0A6M4GU38_9PROT</name>
<accession>A0A6M4GU38</accession>
<dbReference type="InterPro" id="IPR009197">
    <property type="entry name" value="MlrC"/>
</dbReference>
<dbReference type="KEGG" id="uru:DSM104443_01416"/>
<keyword evidence="5" id="KW-1185">Reference proteome</keyword>
<sequence length="500" mass="54065">MRVFLAALAHETNTFSPLPTTRESFAEGLLHRRGDAATLDKARQFSGYSDVLDIARHRGDECIAGLCTWAQPGGPLPQADYEALRDELLDDLRAAGKVDFVFLVLHGAMVAQGGYPDCEGDILQRVREVVGATIPVGALLDLHGNVSEDMVASGAILVACKEYPHVDYPQRAEELYGLLARGARGGLRTRTAMRRVPMVGIMGTTEEPMRGFVRKMQARERKPGILSISAMHGFPWSDTPHTSAAMLVVHDADDARAGDDAERIARELAAEFFGLRTTAIARRLPVEEALDAAQHASERVRNWPVVIADGSDNPGGGAPCDSTFLLRALLDRGMSGAALGMIWDPEAVQVAQRAGVGREVRLRIGGKFGAMSGEPIESMATVLSSRDDASQRSFGELRDELGPAVAVRIGGVDVVVNSLRQQVFSPDCFTQMGIDPATKRFVVVKSTQHFRAHFDPIAGATVYCDAPGALNANLAALPYLNVRRPLWPLDRNARLPQEAT</sequence>
<dbReference type="InterPro" id="IPR010799">
    <property type="entry name" value="MlrC_C"/>
</dbReference>
<comment type="function">
    <text evidence="1">Involved in peptidolytic degradation of cyclic heptapeptide hepatotoxin microcystin (MC).</text>
</comment>
<dbReference type="RefSeq" id="WP_171090807.1">
    <property type="nucleotide sequence ID" value="NZ_CP053069.1"/>
</dbReference>
<comment type="similarity">
    <text evidence="1">Belongs to the peptidase M81 family.</text>
</comment>
<keyword evidence="1" id="KW-0479">Metal-binding</keyword>
<keyword evidence="1" id="KW-0645">Protease</keyword>
<evidence type="ECO:0000256" key="1">
    <source>
        <dbReference type="PIRNR" id="PIRNR012702"/>
    </source>
</evidence>
<dbReference type="Pfam" id="PF07364">
    <property type="entry name" value="DUF1485"/>
    <property type="match status" value="1"/>
</dbReference>
<evidence type="ECO:0000313" key="4">
    <source>
        <dbReference type="EMBL" id="QJR10358.1"/>
    </source>
</evidence>
<protein>
    <recommendedName>
        <fullName evidence="1">Microcystinase C</fullName>
        <shortName evidence="1">MlrC</shortName>
    </recommendedName>
</protein>
<proteinExistence type="inferred from homology"/>
<evidence type="ECO:0000313" key="5">
    <source>
        <dbReference type="Proteomes" id="UP000501534"/>
    </source>
</evidence>
<dbReference type="GO" id="GO:0008237">
    <property type="term" value="F:metallopeptidase activity"/>
    <property type="evidence" value="ECO:0007669"/>
    <property type="project" value="UniProtKB-KW"/>
</dbReference>
<dbReference type="PIRSF" id="PIRSF012702">
    <property type="entry name" value="UCP012702"/>
    <property type="match status" value="1"/>
</dbReference>
<dbReference type="GO" id="GO:0006508">
    <property type="term" value="P:proteolysis"/>
    <property type="evidence" value="ECO:0007669"/>
    <property type="project" value="UniProtKB-KW"/>
</dbReference>
<keyword evidence="1" id="KW-0378">Hydrolase</keyword>
<dbReference type="Proteomes" id="UP000501534">
    <property type="component" value="Chromosome"/>
</dbReference>
<organism evidence="4 5">
    <name type="scientific">Usitatibacter rugosus</name>
    <dbReference type="NCBI Taxonomy" id="2732067"/>
    <lineage>
        <taxon>Bacteria</taxon>
        <taxon>Pseudomonadati</taxon>
        <taxon>Pseudomonadota</taxon>
        <taxon>Betaproteobacteria</taxon>
        <taxon>Nitrosomonadales</taxon>
        <taxon>Usitatibacteraceae</taxon>
        <taxon>Usitatibacter</taxon>
    </lineage>
</organism>
<dbReference type="AlphaFoldDB" id="A0A6M4GU38"/>
<gene>
    <name evidence="4" type="ORF">DSM104443_01416</name>
</gene>
<reference evidence="4 5" key="1">
    <citation type="submission" date="2020-04" db="EMBL/GenBank/DDBJ databases">
        <title>Usitatibacter rugosus gen. nov., sp. nov. and Usitatibacter palustris sp. nov., novel members of Usitatibacteraceae fam. nov. within the order Nitrosomonadales isolated from soil.</title>
        <authorList>
            <person name="Huber K.J."/>
            <person name="Neumann-Schaal M."/>
            <person name="Geppert A."/>
            <person name="Luckner M."/>
            <person name="Wanner G."/>
            <person name="Overmann J."/>
        </authorList>
    </citation>
    <scope>NUCLEOTIDE SEQUENCE [LARGE SCALE GENOMIC DNA]</scope>
    <source>
        <strain evidence="4 5">0125_3</strain>
    </source>
</reference>
<dbReference type="Pfam" id="PF07171">
    <property type="entry name" value="MlrC_C"/>
    <property type="match status" value="1"/>
</dbReference>